<protein>
    <submittedName>
        <fullName evidence="2">Uncharacterized protein</fullName>
    </submittedName>
</protein>
<accession>A0A2R5FAW6</accession>
<evidence type="ECO:0000313" key="2">
    <source>
        <dbReference type="EMBL" id="GBG15165.1"/>
    </source>
</evidence>
<dbReference type="OrthoDB" id="9096701at2"/>
<dbReference type="AlphaFoldDB" id="A0A2R5FAW6"/>
<evidence type="ECO:0000256" key="1">
    <source>
        <dbReference type="SAM" id="Phobius"/>
    </source>
</evidence>
<sequence length="177" mass="20336">MTRWQWKAQRVAASVGIPGLIGLGLLVAGIFIYFAAIRPNTGEVAQLKQKLAGMRSHPQTMRQYAPEEELAMFYDFFPKREALAEQLRTLNHLATDEDLVIERIDYKLSRIQSTPLWRYQITFPLNTDYTTLRHYVAAVLKALPNAALEIIEMQRDDADAELLDEKIGLVLFYREAH</sequence>
<name>A0A2R5FAW6_9PROT</name>
<gene>
    <name evidence="2" type="ORF">NMK_2768</name>
</gene>
<evidence type="ECO:0000313" key="3">
    <source>
        <dbReference type="Proteomes" id="UP000245081"/>
    </source>
</evidence>
<organism evidence="2 3">
    <name type="scientific">Novimethylophilus kurashikiensis</name>
    <dbReference type="NCBI Taxonomy" id="1825523"/>
    <lineage>
        <taxon>Bacteria</taxon>
        <taxon>Pseudomonadati</taxon>
        <taxon>Pseudomonadota</taxon>
        <taxon>Betaproteobacteria</taxon>
        <taxon>Nitrosomonadales</taxon>
        <taxon>Methylophilaceae</taxon>
        <taxon>Novimethylophilus</taxon>
    </lineage>
</organism>
<reference evidence="2 3" key="1">
    <citation type="journal article" date="2018" name="Environ. Microbiol.">
        <title>Isolation and genomic characterization of Novimethylophilus kurashikiensis gen. nov. sp. nov., a new lanthanide-dependent methylotrophic species of Methylophilaceae.</title>
        <authorList>
            <person name="Lv H."/>
            <person name="Sahin N."/>
            <person name="Tani A."/>
        </authorList>
    </citation>
    <scope>NUCLEOTIDE SEQUENCE [LARGE SCALE GENOMIC DNA]</scope>
    <source>
        <strain evidence="2 3">La2-4</strain>
    </source>
</reference>
<keyword evidence="1" id="KW-0472">Membrane</keyword>
<proteinExistence type="predicted"/>
<keyword evidence="1" id="KW-1133">Transmembrane helix</keyword>
<comment type="caution">
    <text evidence="2">The sequence shown here is derived from an EMBL/GenBank/DDBJ whole genome shotgun (WGS) entry which is preliminary data.</text>
</comment>
<dbReference type="RefSeq" id="WP_109016337.1">
    <property type="nucleotide sequence ID" value="NZ_BDOQ01000014.1"/>
</dbReference>
<keyword evidence="3" id="KW-1185">Reference proteome</keyword>
<feature type="transmembrane region" description="Helical" evidence="1">
    <location>
        <begin position="12"/>
        <end position="36"/>
    </location>
</feature>
<dbReference type="Proteomes" id="UP000245081">
    <property type="component" value="Unassembled WGS sequence"/>
</dbReference>
<keyword evidence="1" id="KW-0812">Transmembrane</keyword>
<dbReference type="EMBL" id="BDOQ01000014">
    <property type="protein sequence ID" value="GBG15165.1"/>
    <property type="molecule type" value="Genomic_DNA"/>
</dbReference>